<feature type="compositionally biased region" description="Basic residues" evidence="1">
    <location>
        <begin position="33"/>
        <end position="47"/>
    </location>
</feature>
<dbReference type="KEGG" id="mng:MNEG_10444"/>
<feature type="region of interest" description="Disordered" evidence="1">
    <location>
        <begin position="31"/>
        <end position="53"/>
    </location>
</feature>
<reference evidence="2 3" key="1">
    <citation type="journal article" date="2013" name="BMC Genomics">
        <title>Reconstruction of the lipid metabolism for the microalga Monoraphidium neglectum from its genome sequence reveals characteristics suitable for biofuel production.</title>
        <authorList>
            <person name="Bogen C."/>
            <person name="Al-Dilaimi A."/>
            <person name="Albersmeier A."/>
            <person name="Wichmann J."/>
            <person name="Grundmann M."/>
            <person name="Rupp O."/>
            <person name="Lauersen K.J."/>
            <person name="Blifernez-Klassen O."/>
            <person name="Kalinowski J."/>
            <person name="Goesmann A."/>
            <person name="Mussgnug J.H."/>
            <person name="Kruse O."/>
        </authorList>
    </citation>
    <scope>NUCLEOTIDE SEQUENCE [LARGE SCALE GENOMIC DNA]</scope>
    <source>
        <strain evidence="2 3">SAG 48.87</strain>
    </source>
</reference>
<evidence type="ECO:0000313" key="3">
    <source>
        <dbReference type="Proteomes" id="UP000054498"/>
    </source>
</evidence>
<proteinExistence type="predicted"/>
<name>A0A0D2M907_9CHLO</name>
<accession>A0A0D2M907</accession>
<dbReference type="GeneID" id="25727607"/>
<protein>
    <submittedName>
        <fullName evidence="2">Uncharacterized protein</fullName>
    </submittedName>
</protein>
<dbReference type="EMBL" id="KK102536">
    <property type="protein sequence ID" value="KIY97516.1"/>
    <property type="molecule type" value="Genomic_DNA"/>
</dbReference>
<sequence length="53" mass="5651">EAERRLPGLHEAARQGALQAAVLRSLRLTHLGARGRGRRRGARRRGGRGGGGV</sequence>
<evidence type="ECO:0000313" key="2">
    <source>
        <dbReference type="EMBL" id="KIY97516.1"/>
    </source>
</evidence>
<organism evidence="2 3">
    <name type="scientific">Monoraphidium neglectum</name>
    <dbReference type="NCBI Taxonomy" id="145388"/>
    <lineage>
        <taxon>Eukaryota</taxon>
        <taxon>Viridiplantae</taxon>
        <taxon>Chlorophyta</taxon>
        <taxon>core chlorophytes</taxon>
        <taxon>Chlorophyceae</taxon>
        <taxon>CS clade</taxon>
        <taxon>Sphaeropleales</taxon>
        <taxon>Selenastraceae</taxon>
        <taxon>Monoraphidium</taxon>
    </lineage>
</organism>
<evidence type="ECO:0000256" key="1">
    <source>
        <dbReference type="SAM" id="MobiDB-lite"/>
    </source>
</evidence>
<dbReference type="Proteomes" id="UP000054498">
    <property type="component" value="Unassembled WGS sequence"/>
</dbReference>
<keyword evidence="3" id="KW-1185">Reference proteome</keyword>
<feature type="non-terminal residue" evidence="2">
    <location>
        <position position="53"/>
    </location>
</feature>
<gene>
    <name evidence="2" type="ORF">MNEG_10444</name>
</gene>
<feature type="non-terminal residue" evidence="2">
    <location>
        <position position="1"/>
    </location>
</feature>
<dbReference type="RefSeq" id="XP_013896536.1">
    <property type="nucleotide sequence ID" value="XM_014041082.1"/>
</dbReference>
<dbReference type="AlphaFoldDB" id="A0A0D2M907"/>